<reference evidence="3" key="1">
    <citation type="submission" date="2023-07" db="EMBL/GenBank/DDBJ databases">
        <title>The genome sequence of Rhodocytophaga aerolata KACC 12507.</title>
        <authorList>
            <person name="Zhang X."/>
        </authorList>
    </citation>
    <scope>NUCLEOTIDE SEQUENCE</scope>
    <source>
        <strain evidence="3">KACC 12507</strain>
    </source>
</reference>
<sequence>MKHTSKTLLVYILSGIALFVAACSPRNLPATKRVAQNKPADPLTGQVIRVMAYNIHHSNPPSKPDYIDIEAITTTIRTQNPDLVALQEVDVHTDRSGPANQAEEIARKLNMHYYFGKAIDYGGGEYGVAILSKYPLSEQKVHRLPTQEDTKGEPRILATVKVTLPNGQEIRFGSTHLDAQKAAVNRELQIREIGKIASAETLPFIIAGDFNAPPESEVIRQLDTYFKRTCQPCAPTIPVENPTKAIDFIAYRPAGKFRVESHQVIAEKYASDHLPVVAEIMLSN</sequence>
<dbReference type="InterPro" id="IPR005135">
    <property type="entry name" value="Endo/exonuclease/phosphatase"/>
</dbReference>
<feature type="domain" description="Endonuclease/exonuclease/phosphatase" evidence="2">
    <location>
        <begin position="51"/>
        <end position="273"/>
    </location>
</feature>
<keyword evidence="3" id="KW-0255">Endonuclease</keyword>
<dbReference type="PROSITE" id="PS51257">
    <property type="entry name" value="PROKAR_LIPOPROTEIN"/>
    <property type="match status" value="1"/>
</dbReference>
<dbReference type="PANTHER" id="PTHR14859">
    <property type="entry name" value="CALCOFLUOR WHITE HYPERSENSITIVE PROTEIN PRECURSOR"/>
    <property type="match status" value="1"/>
</dbReference>
<dbReference type="SUPFAM" id="SSF56219">
    <property type="entry name" value="DNase I-like"/>
    <property type="match status" value="1"/>
</dbReference>
<protein>
    <submittedName>
        <fullName evidence="3">Endonuclease/exonuclease/phosphatase family protein</fullName>
    </submittedName>
</protein>
<evidence type="ECO:0000313" key="3">
    <source>
        <dbReference type="EMBL" id="MDO1444949.1"/>
    </source>
</evidence>
<dbReference type="Gene3D" id="3.60.10.10">
    <property type="entry name" value="Endonuclease/exonuclease/phosphatase"/>
    <property type="match status" value="1"/>
</dbReference>
<comment type="caution">
    <text evidence="3">The sequence shown here is derived from an EMBL/GenBank/DDBJ whole genome shotgun (WGS) entry which is preliminary data.</text>
</comment>
<dbReference type="GO" id="GO:0004519">
    <property type="term" value="F:endonuclease activity"/>
    <property type="evidence" value="ECO:0007669"/>
    <property type="project" value="UniProtKB-KW"/>
</dbReference>
<dbReference type="EMBL" id="JAUKPO010000001">
    <property type="protein sequence ID" value="MDO1444949.1"/>
    <property type="molecule type" value="Genomic_DNA"/>
</dbReference>
<dbReference type="Pfam" id="PF03372">
    <property type="entry name" value="Exo_endo_phos"/>
    <property type="match status" value="1"/>
</dbReference>
<dbReference type="RefSeq" id="WP_302035750.1">
    <property type="nucleotide sequence ID" value="NZ_JAUKPO010000001.1"/>
</dbReference>
<dbReference type="Proteomes" id="UP001168528">
    <property type="component" value="Unassembled WGS sequence"/>
</dbReference>
<keyword evidence="3" id="KW-0540">Nuclease</keyword>
<feature type="chain" id="PRO_5045290335" evidence="1">
    <location>
        <begin position="23"/>
        <end position="284"/>
    </location>
</feature>
<dbReference type="InterPro" id="IPR036691">
    <property type="entry name" value="Endo/exonu/phosph_ase_sf"/>
</dbReference>
<dbReference type="InterPro" id="IPR051916">
    <property type="entry name" value="GPI-anchor_lipid_remodeler"/>
</dbReference>
<accession>A0ABT8QZ51</accession>
<evidence type="ECO:0000259" key="2">
    <source>
        <dbReference type="Pfam" id="PF03372"/>
    </source>
</evidence>
<name>A0ABT8QZ51_9BACT</name>
<evidence type="ECO:0000256" key="1">
    <source>
        <dbReference type="SAM" id="SignalP"/>
    </source>
</evidence>
<organism evidence="3 4">
    <name type="scientific">Rhodocytophaga aerolata</name>
    <dbReference type="NCBI Taxonomy" id="455078"/>
    <lineage>
        <taxon>Bacteria</taxon>
        <taxon>Pseudomonadati</taxon>
        <taxon>Bacteroidota</taxon>
        <taxon>Cytophagia</taxon>
        <taxon>Cytophagales</taxon>
        <taxon>Rhodocytophagaceae</taxon>
        <taxon>Rhodocytophaga</taxon>
    </lineage>
</organism>
<dbReference type="PANTHER" id="PTHR14859:SF15">
    <property type="entry name" value="ENDONUCLEASE_EXONUCLEASE_PHOSPHATASE DOMAIN-CONTAINING PROTEIN"/>
    <property type="match status" value="1"/>
</dbReference>
<keyword evidence="4" id="KW-1185">Reference proteome</keyword>
<keyword evidence="1" id="KW-0732">Signal</keyword>
<feature type="signal peptide" evidence="1">
    <location>
        <begin position="1"/>
        <end position="22"/>
    </location>
</feature>
<evidence type="ECO:0000313" key="4">
    <source>
        <dbReference type="Proteomes" id="UP001168528"/>
    </source>
</evidence>
<gene>
    <name evidence="3" type="ORF">Q0590_01735</name>
</gene>
<keyword evidence="3" id="KW-0378">Hydrolase</keyword>
<proteinExistence type="predicted"/>